<name>A0A8J5CG06_CHIOP</name>
<dbReference type="AlphaFoldDB" id="A0A8J5CG06"/>
<evidence type="ECO:0000313" key="1">
    <source>
        <dbReference type="EMBL" id="KAG0708043.1"/>
    </source>
</evidence>
<dbReference type="PANTHER" id="PTHR47018">
    <property type="entry name" value="CXC DOMAIN-CONTAINING PROTEIN-RELATED"/>
    <property type="match status" value="1"/>
</dbReference>
<sequence length="225" mass="25637">MTDEILQHCQERVSLGDTESDIHRLLNYLSGLNEGELKYFRYHSECGKTLSSTRTRLNVLGRDPEPIHLSALHEDRGALQVLWDLFGQSGQRLFQRKKCVYFPNCDFCPKNDSEPLHRVLTDSMGKTLLQIKQKTPDDHVRVSVADLEEPGDASALEKHYHRTCLRSAQRISTRTDHSNVPLIRSVCDAQLVLAIQNTLSDEDVTLSMAEVNDAYLSILKDTVWM</sequence>
<dbReference type="EMBL" id="JACEEZ010024802">
    <property type="protein sequence ID" value="KAG0708043.1"/>
    <property type="molecule type" value="Genomic_DNA"/>
</dbReference>
<gene>
    <name evidence="1" type="ORF">GWK47_024089</name>
</gene>
<comment type="caution">
    <text evidence="1">The sequence shown here is derived from an EMBL/GenBank/DDBJ whole genome shotgun (WGS) entry which is preliminary data.</text>
</comment>
<keyword evidence="2" id="KW-1185">Reference proteome</keyword>
<reference evidence="1" key="1">
    <citation type="submission" date="2020-07" db="EMBL/GenBank/DDBJ databases">
        <title>The High-quality genome of the commercially important snow crab, Chionoecetes opilio.</title>
        <authorList>
            <person name="Jeong J.-H."/>
            <person name="Ryu S."/>
        </authorList>
    </citation>
    <scope>NUCLEOTIDE SEQUENCE</scope>
    <source>
        <strain evidence="1">MADBK_172401_WGS</strain>
        <tissue evidence="1">Digestive gland</tissue>
    </source>
</reference>
<dbReference type="Proteomes" id="UP000770661">
    <property type="component" value="Unassembled WGS sequence"/>
</dbReference>
<accession>A0A8J5CG06</accession>
<evidence type="ECO:0000313" key="2">
    <source>
        <dbReference type="Proteomes" id="UP000770661"/>
    </source>
</evidence>
<organism evidence="1 2">
    <name type="scientific">Chionoecetes opilio</name>
    <name type="common">Atlantic snow crab</name>
    <name type="synonym">Cancer opilio</name>
    <dbReference type="NCBI Taxonomy" id="41210"/>
    <lineage>
        <taxon>Eukaryota</taxon>
        <taxon>Metazoa</taxon>
        <taxon>Ecdysozoa</taxon>
        <taxon>Arthropoda</taxon>
        <taxon>Crustacea</taxon>
        <taxon>Multicrustacea</taxon>
        <taxon>Malacostraca</taxon>
        <taxon>Eumalacostraca</taxon>
        <taxon>Eucarida</taxon>
        <taxon>Decapoda</taxon>
        <taxon>Pleocyemata</taxon>
        <taxon>Brachyura</taxon>
        <taxon>Eubrachyura</taxon>
        <taxon>Majoidea</taxon>
        <taxon>Majidae</taxon>
        <taxon>Chionoecetes</taxon>
    </lineage>
</organism>
<dbReference type="OrthoDB" id="10142265at2759"/>
<proteinExistence type="predicted"/>
<protein>
    <submittedName>
        <fullName evidence="1">Uncharacterized protein</fullName>
    </submittedName>
</protein>
<dbReference type="PANTHER" id="PTHR47018:SF3">
    <property type="entry name" value="MYCBP-ASSOCIATED PROTEIN"/>
    <property type="match status" value="1"/>
</dbReference>